<dbReference type="OrthoDB" id="5288800at2"/>
<dbReference type="EMBL" id="CP009533">
    <property type="protein sequence ID" value="AIS16165.1"/>
    <property type="molecule type" value="Genomic_DNA"/>
</dbReference>
<sequence>MNGDDYKVGLLFSRASLTAASETAQANATHLAIAEVNDSGGIDGRRVTAIDGDPGADPNDYRDSALHLCDHHQVQVLFGTHMSSTRKVVLPVVESRRRLLFYPTLYEGFEYSPYCFYTGSAPNQNSLQLARYVLQTYGGRVLFVGGSYVYPYESNRIMRELFEQAGGEIVDEIYLPFHATAEDFERVMQRVRETAPDAIYSTIVGSDIPSLHRAYRQAGFDPARLPIVSLATNEVDVQAMTDEEAEGHISAAPWFSTLQTPASQAFVSRYRARFGEGAAITAGAEAAYFQVHLFAQAARRAADDSVQALREALAGARFDAPQGTVQIDPQTQHTWLWPRIARLDHRRQFQPVLESAEAVPPSPYMVDYQMDVQP</sequence>
<name>A0A089YR31_9PSED</name>
<dbReference type="Proteomes" id="UP000029499">
    <property type="component" value="Chromosome"/>
</dbReference>
<dbReference type="PANTHER" id="PTHR47628">
    <property type="match status" value="1"/>
</dbReference>
<evidence type="ECO:0000313" key="1">
    <source>
        <dbReference type="EMBL" id="AIS16165.1"/>
    </source>
</evidence>
<dbReference type="STRING" id="216142.LT40_01620"/>
<dbReference type="AlphaFoldDB" id="A0A089YR31"/>
<dbReference type="InterPro" id="IPR028082">
    <property type="entry name" value="Peripla_BP_I"/>
</dbReference>
<dbReference type="GO" id="GO:0033218">
    <property type="term" value="F:amide binding"/>
    <property type="evidence" value="ECO:0007669"/>
    <property type="project" value="InterPro"/>
</dbReference>
<accession>A0A089YR31</accession>
<proteinExistence type="predicted"/>
<dbReference type="PANTHER" id="PTHR47628:SF1">
    <property type="entry name" value="ALIPHATIC AMIDASE EXPRESSION-REGULATING PROTEIN"/>
    <property type="match status" value="1"/>
</dbReference>
<dbReference type="SUPFAM" id="SSF53822">
    <property type="entry name" value="Periplasmic binding protein-like I"/>
    <property type="match status" value="1"/>
</dbReference>
<protein>
    <submittedName>
        <fullName evidence="1">Amino acid ABC transporter substrate-binding protein</fullName>
    </submittedName>
</protein>
<dbReference type="HOGENOM" id="CLU_027128_1_1_6"/>
<keyword evidence="2" id="KW-1185">Reference proteome</keyword>
<dbReference type="RefSeq" id="WP_043185621.1">
    <property type="nucleotide sequence ID" value="NZ_CP009533.1"/>
</dbReference>
<dbReference type="Gene3D" id="3.40.50.2300">
    <property type="match status" value="2"/>
</dbReference>
<evidence type="ECO:0000313" key="2">
    <source>
        <dbReference type="Proteomes" id="UP000029499"/>
    </source>
</evidence>
<dbReference type="InterPro" id="IPR039570">
    <property type="entry name" value="AmiC_PBP1"/>
</dbReference>
<dbReference type="KEGG" id="prh:LT40_01620"/>
<organism evidence="1 2">
    <name type="scientific">Pseudomonas rhizosphaerae</name>
    <dbReference type="NCBI Taxonomy" id="216142"/>
    <lineage>
        <taxon>Bacteria</taxon>
        <taxon>Pseudomonadati</taxon>
        <taxon>Pseudomonadota</taxon>
        <taxon>Gammaproteobacteria</taxon>
        <taxon>Pseudomonadales</taxon>
        <taxon>Pseudomonadaceae</taxon>
        <taxon>Pseudomonas</taxon>
    </lineage>
</organism>
<gene>
    <name evidence="1" type="ORF">LT40_01620</name>
</gene>
<dbReference type="Pfam" id="PF13433">
    <property type="entry name" value="Peripla_BP_5"/>
    <property type="match status" value="1"/>
</dbReference>
<dbReference type="CDD" id="cd06357">
    <property type="entry name" value="PBP1_AmiC"/>
    <property type="match status" value="1"/>
</dbReference>
<dbReference type="eggNOG" id="COG0683">
    <property type="taxonomic scope" value="Bacteria"/>
</dbReference>
<reference evidence="1 2" key="1">
    <citation type="journal article" date="2015" name="J. Biotechnol.">
        <title>Complete genome sequence of Pseudomonas rhizosphaerae IH5T (=DSM 16299T), a phosphate-solubilizing rhizobacterium for bacterial biofertilizer.</title>
        <authorList>
            <person name="Kwak Y."/>
            <person name="Jung B.K."/>
            <person name="Shin J.H."/>
        </authorList>
    </citation>
    <scope>NUCLEOTIDE SEQUENCE [LARGE SCALE GENOMIC DNA]</scope>
    <source>
        <strain evidence="1">DSM 16299</strain>
    </source>
</reference>